<dbReference type="KEGG" id="kyr:CVV65_09395"/>
<gene>
    <name evidence="13" type="ORF">CVV65_09395</name>
</gene>
<evidence type="ECO:0000256" key="12">
    <source>
        <dbReference type="ARBA" id="ARBA00048451"/>
    </source>
</evidence>
<proteinExistence type="inferred from homology"/>
<dbReference type="SUPFAM" id="SSF53067">
    <property type="entry name" value="Actin-like ATPase domain"/>
    <property type="match status" value="1"/>
</dbReference>
<dbReference type="InterPro" id="IPR000600">
    <property type="entry name" value="ROK"/>
</dbReference>
<dbReference type="PROSITE" id="PS01125">
    <property type="entry name" value="ROK"/>
    <property type="match status" value="1"/>
</dbReference>
<dbReference type="InterPro" id="IPR049874">
    <property type="entry name" value="ROK_cs"/>
</dbReference>
<evidence type="ECO:0000256" key="9">
    <source>
        <dbReference type="ARBA" id="ARBA00022842"/>
    </source>
</evidence>
<evidence type="ECO:0000256" key="7">
    <source>
        <dbReference type="ARBA" id="ARBA00022833"/>
    </source>
</evidence>
<dbReference type="GO" id="GO:0008865">
    <property type="term" value="F:fructokinase activity"/>
    <property type="evidence" value="ECO:0007669"/>
    <property type="project" value="UniProtKB-EC"/>
</dbReference>
<protein>
    <recommendedName>
        <fullName evidence="11">fructokinase</fullName>
        <ecNumber evidence="11">2.7.1.4</ecNumber>
    </recommendedName>
</protein>
<keyword evidence="4" id="KW-0479">Metal-binding</keyword>
<evidence type="ECO:0000256" key="5">
    <source>
        <dbReference type="ARBA" id="ARBA00022741"/>
    </source>
</evidence>
<keyword evidence="10" id="KW-0119">Carbohydrate metabolism</keyword>
<dbReference type="CDD" id="cd24067">
    <property type="entry name" value="ASKHA_NBD_ROK_BsFRK-like"/>
    <property type="match status" value="1"/>
</dbReference>
<sequence>MEGRALFGAIEAGGTKFVCGIGDDRGRIVDQITIPTTVPEETLGRVAEYFQDKAIRALGLGCFGPLDLDPASPTYGFLTSTPKLAWRGFNILANLRRRLAVPIAIDTDVNAAILAEHRWGAAQGLHTALYLTVGTGIGGGILVEGQILHGMMHPEAGHVIVRRAAGDNFPGVCPAHGDCLEGMASGPAIEKRWGSKGRDLPLDHPAWDLEAGYLAQGLVTYICVLSPQRILLGGGVMQQADLFPRIRQKVREMLNGYIQRPEIVANIDEYIVPPGLGTKSGLCGGLALAMKATEARKEG</sequence>
<keyword evidence="3" id="KW-0808">Transferase</keyword>
<reference evidence="14" key="1">
    <citation type="submission" date="2017-11" db="EMBL/GenBank/DDBJ databases">
        <title>Complete Genome Sequence of Kyrpidia sp. Strain EA-1, a thermophilic, hydrogen-oxidizing Bacterium, isolated from the Azores.</title>
        <authorList>
            <person name="Reiner J.E."/>
            <person name="Lapp C.J."/>
            <person name="Bunk B."/>
            <person name="Gescher J."/>
        </authorList>
    </citation>
    <scope>NUCLEOTIDE SEQUENCE [LARGE SCALE GENOMIC DNA]</scope>
    <source>
        <strain evidence="14">EA-1</strain>
    </source>
</reference>
<comment type="catalytic activity">
    <reaction evidence="12">
        <text>D-fructose + ATP = D-fructose 6-phosphate + ADP + H(+)</text>
        <dbReference type="Rhea" id="RHEA:16125"/>
        <dbReference type="ChEBI" id="CHEBI:15378"/>
        <dbReference type="ChEBI" id="CHEBI:30616"/>
        <dbReference type="ChEBI" id="CHEBI:37721"/>
        <dbReference type="ChEBI" id="CHEBI:61527"/>
        <dbReference type="ChEBI" id="CHEBI:456216"/>
        <dbReference type="EC" id="2.7.1.4"/>
    </reaction>
</comment>
<dbReference type="OrthoDB" id="9795247at2"/>
<organism evidence="13 14">
    <name type="scientific">Kyrpidia spormannii</name>
    <dbReference type="NCBI Taxonomy" id="2055160"/>
    <lineage>
        <taxon>Bacteria</taxon>
        <taxon>Bacillati</taxon>
        <taxon>Bacillota</taxon>
        <taxon>Bacilli</taxon>
        <taxon>Bacillales</taxon>
        <taxon>Alicyclobacillaceae</taxon>
        <taxon>Kyrpidia</taxon>
    </lineage>
</organism>
<dbReference type="Proteomes" id="UP000231932">
    <property type="component" value="Chromosome"/>
</dbReference>
<evidence type="ECO:0000256" key="3">
    <source>
        <dbReference type="ARBA" id="ARBA00022679"/>
    </source>
</evidence>
<evidence type="ECO:0000256" key="6">
    <source>
        <dbReference type="ARBA" id="ARBA00022777"/>
    </source>
</evidence>
<comment type="similarity">
    <text evidence="2">Belongs to the ROK (NagC/XylR) family.</text>
</comment>
<dbReference type="EMBL" id="CP024955">
    <property type="protein sequence ID" value="ATY85116.1"/>
    <property type="molecule type" value="Genomic_DNA"/>
</dbReference>
<dbReference type="InterPro" id="IPR043129">
    <property type="entry name" value="ATPase_NBD"/>
</dbReference>
<dbReference type="AlphaFoldDB" id="A0A2K8N709"/>
<evidence type="ECO:0000256" key="11">
    <source>
        <dbReference type="ARBA" id="ARBA00038887"/>
    </source>
</evidence>
<dbReference type="PANTHER" id="PTHR42742:SF3">
    <property type="entry name" value="FRUCTOKINASE"/>
    <property type="match status" value="1"/>
</dbReference>
<evidence type="ECO:0000256" key="8">
    <source>
        <dbReference type="ARBA" id="ARBA00022840"/>
    </source>
</evidence>
<dbReference type="GO" id="GO:0005524">
    <property type="term" value="F:ATP binding"/>
    <property type="evidence" value="ECO:0007669"/>
    <property type="project" value="UniProtKB-KW"/>
</dbReference>
<dbReference type="FunFam" id="3.30.420.40:FF:000136">
    <property type="entry name" value="Putative fructokinase"/>
    <property type="match status" value="1"/>
</dbReference>
<keyword evidence="5" id="KW-0547">Nucleotide-binding</keyword>
<evidence type="ECO:0000313" key="13">
    <source>
        <dbReference type="EMBL" id="ATY85116.1"/>
    </source>
</evidence>
<evidence type="ECO:0000256" key="10">
    <source>
        <dbReference type="ARBA" id="ARBA00023277"/>
    </source>
</evidence>
<name>A0A2K8N709_9BACL</name>
<keyword evidence="6 13" id="KW-0418">Kinase</keyword>
<dbReference type="EC" id="2.7.1.4" evidence="11"/>
<dbReference type="PANTHER" id="PTHR42742">
    <property type="entry name" value="TRANSCRIPTIONAL REPRESSOR MPRA"/>
    <property type="match status" value="1"/>
</dbReference>
<evidence type="ECO:0000256" key="4">
    <source>
        <dbReference type="ARBA" id="ARBA00022723"/>
    </source>
</evidence>
<comment type="cofactor">
    <cofactor evidence="1">
        <name>Mg(2+)</name>
        <dbReference type="ChEBI" id="CHEBI:18420"/>
    </cofactor>
</comment>
<dbReference type="InterPro" id="IPR051804">
    <property type="entry name" value="Carb_Metab_Reg_Kinase/Isom"/>
</dbReference>
<keyword evidence="14" id="KW-1185">Reference proteome</keyword>
<keyword evidence="8" id="KW-0067">ATP-binding</keyword>
<evidence type="ECO:0000256" key="1">
    <source>
        <dbReference type="ARBA" id="ARBA00001946"/>
    </source>
</evidence>
<dbReference type="GO" id="GO:0046872">
    <property type="term" value="F:metal ion binding"/>
    <property type="evidence" value="ECO:0007669"/>
    <property type="project" value="UniProtKB-KW"/>
</dbReference>
<dbReference type="Gene3D" id="3.30.420.40">
    <property type="match status" value="2"/>
</dbReference>
<accession>A0A2K8N709</accession>
<keyword evidence="9" id="KW-0460">Magnesium</keyword>
<evidence type="ECO:0000256" key="2">
    <source>
        <dbReference type="ARBA" id="ARBA00006479"/>
    </source>
</evidence>
<dbReference type="Pfam" id="PF00480">
    <property type="entry name" value="ROK"/>
    <property type="match status" value="1"/>
</dbReference>
<dbReference type="FunFam" id="3.30.420.40:FF:000153">
    <property type="entry name" value="Putative fructokinase"/>
    <property type="match status" value="1"/>
</dbReference>
<keyword evidence="7" id="KW-0862">Zinc</keyword>
<evidence type="ECO:0000313" key="14">
    <source>
        <dbReference type="Proteomes" id="UP000231932"/>
    </source>
</evidence>